<evidence type="ECO:0000256" key="3">
    <source>
        <dbReference type="ARBA" id="ARBA00022475"/>
    </source>
</evidence>
<protein>
    <recommendedName>
        <fullName evidence="10">AEC family transporter</fullName>
    </recommendedName>
</protein>
<reference evidence="8 9" key="1">
    <citation type="submission" date="2016-10" db="EMBL/GenBank/DDBJ databases">
        <authorList>
            <person name="de Groot N.N."/>
        </authorList>
    </citation>
    <scope>NUCLEOTIDE SEQUENCE [LARGE SCALE GENOMIC DNA]</scope>
    <source>
        <strain evidence="8 9">DSM 22012</strain>
    </source>
</reference>
<feature type="transmembrane region" description="Helical" evidence="7">
    <location>
        <begin position="258"/>
        <end position="278"/>
    </location>
</feature>
<proteinExistence type="predicted"/>
<feature type="transmembrane region" description="Helical" evidence="7">
    <location>
        <begin position="6"/>
        <end position="22"/>
    </location>
</feature>
<dbReference type="Pfam" id="PF03547">
    <property type="entry name" value="Mem_trans"/>
    <property type="match status" value="1"/>
</dbReference>
<dbReference type="AlphaFoldDB" id="A0A1H5UBQ9"/>
<evidence type="ECO:0000256" key="7">
    <source>
        <dbReference type="SAM" id="Phobius"/>
    </source>
</evidence>
<evidence type="ECO:0000256" key="1">
    <source>
        <dbReference type="ARBA" id="ARBA00004141"/>
    </source>
</evidence>
<dbReference type="OrthoDB" id="9810457at2"/>
<feature type="transmembrane region" description="Helical" evidence="7">
    <location>
        <begin position="125"/>
        <end position="146"/>
    </location>
</feature>
<keyword evidence="2" id="KW-0813">Transport</keyword>
<evidence type="ECO:0000313" key="8">
    <source>
        <dbReference type="EMBL" id="SEF72429.1"/>
    </source>
</evidence>
<dbReference type="GO" id="GO:0055085">
    <property type="term" value="P:transmembrane transport"/>
    <property type="evidence" value="ECO:0007669"/>
    <property type="project" value="InterPro"/>
</dbReference>
<evidence type="ECO:0000256" key="4">
    <source>
        <dbReference type="ARBA" id="ARBA00022692"/>
    </source>
</evidence>
<dbReference type="InterPro" id="IPR004776">
    <property type="entry name" value="Mem_transp_PIN-like"/>
</dbReference>
<evidence type="ECO:0000313" key="9">
    <source>
        <dbReference type="Proteomes" id="UP000236745"/>
    </source>
</evidence>
<dbReference type="PANTHER" id="PTHR36838">
    <property type="entry name" value="AUXIN EFFLUX CARRIER FAMILY PROTEIN"/>
    <property type="match status" value="1"/>
</dbReference>
<name>A0A1H5UBQ9_9GAMM</name>
<evidence type="ECO:0000256" key="6">
    <source>
        <dbReference type="ARBA" id="ARBA00023136"/>
    </source>
</evidence>
<keyword evidence="9" id="KW-1185">Reference proteome</keyword>
<sequence>MLAVLSITAPIFLLIALGYIAVKTRLMPQDAIPGLGRFVIYFALPALMFSTISNMDFKEVIEPNYLAVYALGSLFALLSGIALHKFLLRKSLVESGVKGIGMSIPNSAFIGFPILMQVFDSPITQAFALAIMVENIVILPLALIIIESGRRKEGENSGNIWLPVLSRITRNPLIIAIAAGLFCSSLSIQMPAMVNEALSMLARASAPTALFVIGASLMGTQIRGNIYSIGTVVAGKLLLHPLLVALVLWFWPPFDPRLELAVMIIAAMPMMSVFPIIGGNYGFRSTCASMLLITTVLSFVTITLLLSVLT</sequence>
<keyword evidence="6 7" id="KW-0472">Membrane</keyword>
<feature type="transmembrane region" description="Helical" evidence="7">
    <location>
        <begin position="200"/>
        <end position="219"/>
    </location>
</feature>
<organism evidence="8 9">
    <name type="scientific">Marinobacterium lutimaris</name>
    <dbReference type="NCBI Taxonomy" id="568106"/>
    <lineage>
        <taxon>Bacteria</taxon>
        <taxon>Pseudomonadati</taxon>
        <taxon>Pseudomonadota</taxon>
        <taxon>Gammaproteobacteria</taxon>
        <taxon>Oceanospirillales</taxon>
        <taxon>Oceanospirillaceae</taxon>
        <taxon>Marinobacterium</taxon>
    </lineage>
</organism>
<dbReference type="EMBL" id="FNVQ01000001">
    <property type="protein sequence ID" value="SEF72429.1"/>
    <property type="molecule type" value="Genomic_DNA"/>
</dbReference>
<dbReference type="Proteomes" id="UP000236745">
    <property type="component" value="Unassembled WGS sequence"/>
</dbReference>
<keyword evidence="5 7" id="KW-1133">Transmembrane helix</keyword>
<keyword evidence="4 7" id="KW-0812">Transmembrane</keyword>
<feature type="transmembrane region" description="Helical" evidence="7">
    <location>
        <begin position="65"/>
        <end position="88"/>
    </location>
</feature>
<feature type="transmembrane region" description="Helical" evidence="7">
    <location>
        <begin position="173"/>
        <end position="194"/>
    </location>
</feature>
<feature type="transmembrane region" description="Helical" evidence="7">
    <location>
        <begin position="290"/>
        <end position="309"/>
    </location>
</feature>
<dbReference type="RefSeq" id="WP_104001332.1">
    <property type="nucleotide sequence ID" value="NZ_FNVQ01000001.1"/>
</dbReference>
<feature type="transmembrane region" description="Helical" evidence="7">
    <location>
        <begin position="100"/>
        <end position="119"/>
    </location>
</feature>
<evidence type="ECO:0000256" key="2">
    <source>
        <dbReference type="ARBA" id="ARBA00022448"/>
    </source>
</evidence>
<evidence type="ECO:0008006" key="10">
    <source>
        <dbReference type="Google" id="ProtNLM"/>
    </source>
</evidence>
<feature type="transmembrane region" description="Helical" evidence="7">
    <location>
        <begin position="34"/>
        <end position="53"/>
    </location>
</feature>
<comment type="subcellular location">
    <subcellularLocation>
        <location evidence="1">Membrane</location>
        <topology evidence="1">Multi-pass membrane protein</topology>
    </subcellularLocation>
</comment>
<feature type="transmembrane region" description="Helical" evidence="7">
    <location>
        <begin position="226"/>
        <end position="252"/>
    </location>
</feature>
<evidence type="ECO:0000256" key="5">
    <source>
        <dbReference type="ARBA" id="ARBA00022989"/>
    </source>
</evidence>
<dbReference type="PANTHER" id="PTHR36838:SF1">
    <property type="entry name" value="SLR1864 PROTEIN"/>
    <property type="match status" value="1"/>
</dbReference>
<dbReference type="GO" id="GO:0016020">
    <property type="term" value="C:membrane"/>
    <property type="evidence" value="ECO:0007669"/>
    <property type="project" value="UniProtKB-SubCell"/>
</dbReference>
<gene>
    <name evidence="8" type="ORF">SAMN05444390_101330</name>
</gene>
<accession>A0A1H5UBQ9</accession>
<keyword evidence="3" id="KW-1003">Cell membrane</keyword>